<reference evidence="1 2" key="1">
    <citation type="submission" date="2016-03" db="EMBL/GenBank/DDBJ databases">
        <title>Comparative genomics of the ectomycorrhizal sister species Rhizopogon vinicolor and Rhizopogon vesiculosus (Basidiomycota: Boletales) reveals a divergence of the mating type B locus.</title>
        <authorList>
            <person name="Mujic A.B."/>
            <person name="Kuo A."/>
            <person name="Tritt A."/>
            <person name="Lipzen A."/>
            <person name="Chen C."/>
            <person name="Johnson J."/>
            <person name="Sharma A."/>
            <person name="Barry K."/>
            <person name="Grigoriev I.V."/>
            <person name="Spatafora J.W."/>
        </authorList>
    </citation>
    <scope>NUCLEOTIDE SEQUENCE [LARGE SCALE GENOMIC DNA]</scope>
    <source>
        <strain evidence="1 2">AM-OR11-056</strain>
    </source>
</reference>
<organism evidence="1 2">
    <name type="scientific">Rhizopogon vesiculosus</name>
    <dbReference type="NCBI Taxonomy" id="180088"/>
    <lineage>
        <taxon>Eukaryota</taxon>
        <taxon>Fungi</taxon>
        <taxon>Dikarya</taxon>
        <taxon>Basidiomycota</taxon>
        <taxon>Agaricomycotina</taxon>
        <taxon>Agaricomycetes</taxon>
        <taxon>Agaricomycetidae</taxon>
        <taxon>Boletales</taxon>
        <taxon>Suillineae</taxon>
        <taxon>Rhizopogonaceae</taxon>
        <taxon>Rhizopogon</taxon>
    </lineage>
</organism>
<dbReference type="Proteomes" id="UP000183567">
    <property type="component" value="Unassembled WGS sequence"/>
</dbReference>
<evidence type="ECO:0000313" key="1">
    <source>
        <dbReference type="EMBL" id="OJA19396.1"/>
    </source>
</evidence>
<dbReference type="OrthoDB" id="2657498at2759"/>
<gene>
    <name evidence="1" type="ORF">AZE42_11563</name>
</gene>
<proteinExistence type="predicted"/>
<accession>A0A1J8R660</accession>
<keyword evidence="2" id="KW-1185">Reference proteome</keyword>
<sequence>MPAWTIISPYEKDYARHPMRRSTFQLMKSAYSLLDPPNEPSTISEGKHIAILEYELSQEKLGHPDPSSLVIHFRLSIQSATHIAVVLRDKQIEDKMQNVRISVPSEVTWAMTNIYKFVVARSNFPAGSISADECDIARRVWKQVQSEVRAYPYSSIVVM</sequence>
<evidence type="ECO:0000313" key="2">
    <source>
        <dbReference type="Proteomes" id="UP000183567"/>
    </source>
</evidence>
<dbReference type="AlphaFoldDB" id="A0A1J8R660"/>
<comment type="caution">
    <text evidence="1">The sequence shown here is derived from an EMBL/GenBank/DDBJ whole genome shotgun (WGS) entry which is preliminary data.</text>
</comment>
<name>A0A1J8R660_9AGAM</name>
<dbReference type="EMBL" id="LVVM01001061">
    <property type="protein sequence ID" value="OJA19396.1"/>
    <property type="molecule type" value="Genomic_DNA"/>
</dbReference>
<protein>
    <submittedName>
        <fullName evidence="1">Uncharacterized protein</fullName>
    </submittedName>
</protein>